<gene>
    <name evidence="3" type="ORF">WOLCODRAFT_139791</name>
</gene>
<accession>A0A2H3J602</accession>
<feature type="domain" description="Nuclear pore complex protein NUP96 C-terminal" evidence="2">
    <location>
        <begin position="395"/>
        <end position="738"/>
    </location>
</feature>
<keyword evidence="4" id="KW-1185">Reference proteome</keyword>
<dbReference type="EMBL" id="KB467843">
    <property type="protein sequence ID" value="PCH35193.1"/>
    <property type="molecule type" value="Genomic_DNA"/>
</dbReference>
<dbReference type="OrthoDB" id="3797628at2759"/>
<feature type="compositionally biased region" description="Basic and acidic residues" evidence="1">
    <location>
        <begin position="170"/>
        <end position="184"/>
    </location>
</feature>
<organism evidence="3 4">
    <name type="scientific">Wolfiporia cocos (strain MD-104)</name>
    <name type="common">Brown rot fungus</name>
    <dbReference type="NCBI Taxonomy" id="742152"/>
    <lineage>
        <taxon>Eukaryota</taxon>
        <taxon>Fungi</taxon>
        <taxon>Dikarya</taxon>
        <taxon>Basidiomycota</taxon>
        <taxon>Agaricomycotina</taxon>
        <taxon>Agaricomycetes</taxon>
        <taxon>Polyporales</taxon>
        <taxon>Phaeolaceae</taxon>
        <taxon>Wolfiporia</taxon>
    </lineage>
</organism>
<evidence type="ECO:0000259" key="2">
    <source>
        <dbReference type="Pfam" id="PF12110"/>
    </source>
</evidence>
<evidence type="ECO:0000313" key="3">
    <source>
        <dbReference type="EMBL" id="PCH35193.1"/>
    </source>
</evidence>
<feature type="compositionally biased region" description="Basic and acidic residues" evidence="1">
    <location>
        <begin position="73"/>
        <end position="82"/>
    </location>
</feature>
<feature type="compositionally biased region" description="Polar residues" evidence="1">
    <location>
        <begin position="649"/>
        <end position="664"/>
    </location>
</feature>
<dbReference type="InterPro" id="IPR021967">
    <property type="entry name" value="Nup98_C"/>
</dbReference>
<feature type="compositionally biased region" description="Acidic residues" evidence="1">
    <location>
        <begin position="62"/>
        <end position="72"/>
    </location>
</feature>
<name>A0A2H3J602_WOLCO</name>
<proteinExistence type="predicted"/>
<reference evidence="3 4" key="1">
    <citation type="journal article" date="2012" name="Science">
        <title>The Paleozoic origin of enzymatic lignin decomposition reconstructed from 31 fungal genomes.</title>
        <authorList>
            <person name="Floudas D."/>
            <person name="Binder M."/>
            <person name="Riley R."/>
            <person name="Barry K."/>
            <person name="Blanchette R.A."/>
            <person name="Henrissat B."/>
            <person name="Martinez A.T."/>
            <person name="Otillar R."/>
            <person name="Spatafora J.W."/>
            <person name="Yadav J.S."/>
            <person name="Aerts A."/>
            <person name="Benoit I."/>
            <person name="Boyd A."/>
            <person name="Carlson A."/>
            <person name="Copeland A."/>
            <person name="Coutinho P.M."/>
            <person name="de Vries R.P."/>
            <person name="Ferreira P."/>
            <person name="Findley K."/>
            <person name="Foster B."/>
            <person name="Gaskell J."/>
            <person name="Glotzer D."/>
            <person name="Gorecki P."/>
            <person name="Heitman J."/>
            <person name="Hesse C."/>
            <person name="Hori C."/>
            <person name="Igarashi K."/>
            <person name="Jurgens J.A."/>
            <person name="Kallen N."/>
            <person name="Kersten P."/>
            <person name="Kohler A."/>
            <person name="Kuees U."/>
            <person name="Kumar T.K.A."/>
            <person name="Kuo A."/>
            <person name="LaButti K."/>
            <person name="Larrondo L.F."/>
            <person name="Lindquist E."/>
            <person name="Ling A."/>
            <person name="Lombard V."/>
            <person name="Lucas S."/>
            <person name="Lundell T."/>
            <person name="Martin R."/>
            <person name="McLaughlin D.J."/>
            <person name="Morgenstern I."/>
            <person name="Morin E."/>
            <person name="Murat C."/>
            <person name="Nagy L.G."/>
            <person name="Nolan M."/>
            <person name="Ohm R.A."/>
            <person name="Patyshakuliyeva A."/>
            <person name="Rokas A."/>
            <person name="Ruiz-Duenas F.J."/>
            <person name="Sabat G."/>
            <person name="Salamov A."/>
            <person name="Samejima M."/>
            <person name="Schmutz J."/>
            <person name="Slot J.C."/>
            <person name="St John F."/>
            <person name="Stenlid J."/>
            <person name="Sun H."/>
            <person name="Sun S."/>
            <person name="Syed K."/>
            <person name="Tsang A."/>
            <person name="Wiebenga A."/>
            <person name="Young D."/>
            <person name="Pisabarro A."/>
            <person name="Eastwood D.C."/>
            <person name="Martin F."/>
            <person name="Cullen D."/>
            <person name="Grigoriev I.V."/>
            <person name="Hibbett D.S."/>
        </authorList>
    </citation>
    <scope>NUCLEOTIDE SEQUENCE [LARGE SCALE GENOMIC DNA]</scope>
    <source>
        <strain evidence="3 4">MD-104</strain>
    </source>
</reference>
<evidence type="ECO:0000313" key="4">
    <source>
        <dbReference type="Proteomes" id="UP000218811"/>
    </source>
</evidence>
<feature type="compositionally biased region" description="Basic and acidic residues" evidence="1">
    <location>
        <begin position="114"/>
        <end position="124"/>
    </location>
</feature>
<feature type="compositionally biased region" description="Basic and acidic residues" evidence="1">
    <location>
        <begin position="26"/>
        <end position="40"/>
    </location>
</feature>
<evidence type="ECO:0000256" key="1">
    <source>
        <dbReference type="SAM" id="MobiDB-lite"/>
    </source>
</evidence>
<feature type="region of interest" description="Disordered" evidence="1">
    <location>
        <begin position="157"/>
        <end position="200"/>
    </location>
</feature>
<feature type="region of interest" description="Disordered" evidence="1">
    <location>
        <begin position="622"/>
        <end position="664"/>
    </location>
</feature>
<dbReference type="Proteomes" id="UP000218811">
    <property type="component" value="Unassembled WGS sequence"/>
</dbReference>
<dbReference type="Pfam" id="PF12110">
    <property type="entry name" value="Nup96"/>
    <property type="match status" value="1"/>
</dbReference>
<dbReference type="Gene3D" id="1.25.40.690">
    <property type="match status" value="1"/>
</dbReference>
<dbReference type="STRING" id="742152.A0A2H3J602"/>
<protein>
    <recommendedName>
        <fullName evidence="2">Nuclear pore complex protein NUP96 C-terminal domain-containing protein</fullName>
    </recommendedName>
</protein>
<dbReference type="OMA" id="ELESWGM"/>
<dbReference type="AlphaFoldDB" id="A0A2H3J602"/>
<sequence>MARFKAYSTDSEDESDNTYSSSEDGEAQKPRQESGDRSDSDASVVEAHLLPPRRRGTSSMIVDDDGDESDDSNAERDKERKVPTPATRTKPRSKRTVQLSDPAVLSPKPASRAARKDPSVIPRAREAGVDAQTMHVKQAALFKVPAESATLKGILKAPEKRQKGHAAGINERKHARDSDGEPHSGARQRASFEEDIEPAPYTPSRKYARVDIFTSNVSGSEGAYVDAGLALGRSFRPGWGPGGLLVHVGALCGPSDSPKTTANTSIVFKRAIPLAANDVSKTAPRLLSYQLEQTKINPDAEGVPLATPSDKLTFTSFATQYPATERSFEACLFRLGRALFDPVELRFPDAEDAKVREGVLSLRRKAALSKWLQETIQSTVDAELRENPDAHWAATVFTLLTGNQVERACEVALDKGNPRLASIIAQVPGDASFRRNMLRQVRIWQEQKVDVHICEETRKVYALAAGIVDVLEGSKGTGIEQCPDIDIAKGLSWKRAFGLQLWYGKPMDATVADTFKAFEASWKKPSSGVTPPRPWYAEQASMQSSAQPDSATDAMYSFLKLYADPELSLSDVLQPLSFSPCASDYRLPWHLYILFARCLRVRDLADHEKALDVPLLGYEVEPSDQAGSGGEAAPTAAGTSLGEGAQDNAGASSTRGASRNQGHSPSADLLANSYALQLEQAGMIQEAAFVLLHIGGSAGRKKAIKDLLGRNATKLDDWNIRGLVGSLKIPMTWINEAQGEHALSKGEVFAAYELFLKAGLYADAHQLAVSQLAPDAVIREDLNLLRDLFDKIKGHPVLGWQLGGKVFLDYVDAMARLHELQKRSAAAGGRLQGAESSELEQLARSVPKLIGVLPSVLRDQSDPRHRVALEQMTLKLTTQMERVRPLTIYQSQMRPSSMSEGDKLQNIRTAALEKFSKTIESA</sequence>
<feature type="region of interest" description="Disordered" evidence="1">
    <location>
        <begin position="1"/>
        <end position="124"/>
    </location>
</feature>